<name>A0A543J8I4_9PSEU</name>
<feature type="region of interest" description="Disordered" evidence="1">
    <location>
        <begin position="451"/>
        <end position="537"/>
    </location>
</feature>
<accession>A0A543J8I4</accession>
<evidence type="ECO:0000313" key="3">
    <source>
        <dbReference type="Proteomes" id="UP000316628"/>
    </source>
</evidence>
<reference evidence="2 3" key="1">
    <citation type="submission" date="2019-06" db="EMBL/GenBank/DDBJ databases">
        <title>Sequencing the genomes of 1000 actinobacteria strains.</title>
        <authorList>
            <person name="Klenk H.-P."/>
        </authorList>
    </citation>
    <scope>NUCLEOTIDE SEQUENCE [LARGE SCALE GENOMIC DNA]</scope>
    <source>
        <strain evidence="2 3">DSM 45456</strain>
    </source>
</reference>
<evidence type="ECO:0000256" key="1">
    <source>
        <dbReference type="SAM" id="MobiDB-lite"/>
    </source>
</evidence>
<keyword evidence="3" id="KW-1185">Reference proteome</keyword>
<gene>
    <name evidence="2" type="ORF">FHX81_1422</name>
</gene>
<organism evidence="2 3">
    <name type="scientific">Saccharothrix saharensis</name>
    <dbReference type="NCBI Taxonomy" id="571190"/>
    <lineage>
        <taxon>Bacteria</taxon>
        <taxon>Bacillati</taxon>
        <taxon>Actinomycetota</taxon>
        <taxon>Actinomycetes</taxon>
        <taxon>Pseudonocardiales</taxon>
        <taxon>Pseudonocardiaceae</taxon>
        <taxon>Saccharothrix</taxon>
    </lineage>
</organism>
<protein>
    <submittedName>
        <fullName evidence="2">Uncharacterized protein</fullName>
    </submittedName>
</protein>
<feature type="compositionally biased region" description="Low complexity" evidence="1">
    <location>
        <begin position="458"/>
        <end position="512"/>
    </location>
</feature>
<dbReference type="Proteomes" id="UP000316628">
    <property type="component" value="Unassembled WGS sequence"/>
</dbReference>
<evidence type="ECO:0000313" key="2">
    <source>
        <dbReference type="EMBL" id="TQM79127.1"/>
    </source>
</evidence>
<dbReference type="EMBL" id="VFPP01000001">
    <property type="protein sequence ID" value="TQM79127.1"/>
    <property type="molecule type" value="Genomic_DNA"/>
</dbReference>
<sequence length="885" mass="91657">MLGDDVGVVWLSEGFRTAAHAIRELVQACFEVEDDSVVDAGLAREELGRVRALVVLDGVDLPPEEARLLLAAMPRSVFVLSSRRDDLWVAGRRRPLGGLPLEDALAMARDELGDDVDAAEVESDWRACGGNPLDIVERAAVRDSARRVGAVPEGASSAEVVEQAVAIVLGSLTDDAREALRPLVALGDVRWGASLLTAACGVPEGRGAAVLARTRLAHREDGRYRVSDVVTRFAGAELVPLVARLAEWAASAEPAAVAGELDVVERALARALDAEQHESALALARTASVALARTRHWGALAVVLTLGLRAAIGAGSVREEVSFRYALAVCRLNDGSSRQAAELLAGALSLGGDDQDQRLAARVRELNAEIGHLSARSSPSTADLVVARVAELGGTAVASAKAVRDACATVLAGTPGGTQLLKLAQENPAVVRGVVSIAAVTGLVLATMSASGSREEATAMPPTTTVTGPPSSGRTGVAPGPTTTAPGGTAPTASVTAPAPAPARTNATTPGGVTEDGQPGTGEVGRPADPGSAPTPRVEVAATWGHARVWPVDGAVGTTRVLSGPAVPNHNEANWTYGPWEMTTPAAGYPTATHLEIGKQRIRLPAVGAPGGSVKVTAQDYAAWGGKVGYQPGVSCQPSTWFQDGADEVVDVVCFDRAGNPDDVPFFLRYVAGSASSRRGFVFDDQPTAPTFVPDWRHGVNAGAVTRTGVGRYTADFPGSVGGAVEVTAVGPVARHCAVVGRRGQLADLACTAPDGSPADTAFTAAFTVRHNLLDDPRKPVGDYLVAEDSPSAPAPAITTRWASGNAPMTLERTATGRYKAHFANGYIRSTMHVTASGAGHHCAITQLNDYSFANDTSIWIACFDPAGALVNSGFTLIYTSTRIY</sequence>
<dbReference type="AlphaFoldDB" id="A0A543J8I4"/>
<comment type="caution">
    <text evidence="2">The sequence shown here is derived from an EMBL/GenBank/DDBJ whole genome shotgun (WGS) entry which is preliminary data.</text>
</comment>
<proteinExistence type="predicted"/>